<dbReference type="Proteomes" id="UP001162483">
    <property type="component" value="Unassembled WGS sequence"/>
</dbReference>
<evidence type="ECO:0000313" key="2">
    <source>
        <dbReference type="Proteomes" id="UP001162483"/>
    </source>
</evidence>
<feature type="non-terminal residue" evidence="1">
    <location>
        <position position="108"/>
    </location>
</feature>
<gene>
    <name evidence="1" type="ORF">SPARVUS_LOCUS13448563</name>
</gene>
<protein>
    <submittedName>
        <fullName evidence="1">Uncharacterized protein</fullName>
    </submittedName>
</protein>
<dbReference type="EMBL" id="CATNWA010017960">
    <property type="protein sequence ID" value="CAI9604367.1"/>
    <property type="molecule type" value="Genomic_DNA"/>
</dbReference>
<proteinExistence type="predicted"/>
<evidence type="ECO:0000313" key="1">
    <source>
        <dbReference type="EMBL" id="CAI9604367.1"/>
    </source>
</evidence>
<accession>A0ABN9G6B4</accession>
<organism evidence="1 2">
    <name type="scientific">Staurois parvus</name>
    <dbReference type="NCBI Taxonomy" id="386267"/>
    <lineage>
        <taxon>Eukaryota</taxon>
        <taxon>Metazoa</taxon>
        <taxon>Chordata</taxon>
        <taxon>Craniata</taxon>
        <taxon>Vertebrata</taxon>
        <taxon>Euteleostomi</taxon>
        <taxon>Amphibia</taxon>
        <taxon>Batrachia</taxon>
        <taxon>Anura</taxon>
        <taxon>Neobatrachia</taxon>
        <taxon>Ranoidea</taxon>
        <taxon>Ranidae</taxon>
        <taxon>Staurois</taxon>
    </lineage>
</organism>
<reference evidence="1" key="1">
    <citation type="submission" date="2023-05" db="EMBL/GenBank/DDBJ databases">
        <authorList>
            <person name="Stuckert A."/>
        </authorList>
    </citation>
    <scope>NUCLEOTIDE SEQUENCE</scope>
</reference>
<comment type="caution">
    <text evidence="1">The sequence shown here is derived from an EMBL/GenBank/DDBJ whole genome shotgun (WGS) entry which is preliminary data.</text>
</comment>
<keyword evidence="2" id="KW-1185">Reference proteome</keyword>
<name>A0ABN9G6B4_9NEOB</name>
<sequence>MGQAGGGGVMVWWIHPALYPQFRLVVVVSWFGGFILPCIHGSGWLCCHGMVDPSCLVSMVQAGGWWCHGVVDPSCLVSMVQAGGGGVMVWCIHPASYHWFRLVLVVSW</sequence>